<gene>
    <name evidence="1" type="ORF">LAKADJCE_00844</name>
</gene>
<comment type="caution">
    <text evidence="1">The sequence shown here is derived from an EMBL/GenBank/DDBJ whole genome shotgun (WGS) entry which is preliminary data.</text>
</comment>
<accession>A0A811TB63</accession>
<dbReference type="EMBL" id="CAJHIR010000062">
    <property type="protein sequence ID" value="CAD6494574.1"/>
    <property type="molecule type" value="Genomic_DNA"/>
</dbReference>
<proteinExistence type="predicted"/>
<sequence length="62" mass="7004">MENRHDTVRNLMVSKCSICEAHLGEEHPQINGMCIDCLADKWGEIVEESPMASPQTLYNKEA</sequence>
<organism evidence="1 2">
    <name type="scientific">Candidatus Argoarchaeum ethanivorans</name>
    <dbReference type="NCBI Taxonomy" id="2608793"/>
    <lineage>
        <taxon>Archaea</taxon>
        <taxon>Methanobacteriati</taxon>
        <taxon>Methanobacteriota</taxon>
        <taxon>Stenosarchaea group</taxon>
        <taxon>Methanomicrobia</taxon>
        <taxon>Methanosarcinales</taxon>
        <taxon>Methanosarcinales incertae sedis</taxon>
        <taxon>GOM Arc I cluster</taxon>
        <taxon>Candidatus Argoarchaeum</taxon>
    </lineage>
</organism>
<dbReference type="Proteomes" id="UP000612009">
    <property type="component" value="Unassembled WGS sequence"/>
</dbReference>
<reference evidence="1" key="1">
    <citation type="submission" date="2020-10" db="EMBL/GenBank/DDBJ databases">
        <authorList>
            <person name="Hahn C.J."/>
            <person name="Laso-Perez R."/>
            <person name="Vulcano F."/>
            <person name="Vaziourakis K.-M."/>
            <person name="Stokke R."/>
            <person name="Steen I.H."/>
            <person name="Teske A."/>
            <person name="Boetius A."/>
            <person name="Liebeke M."/>
            <person name="Amann R."/>
            <person name="Knittel K."/>
        </authorList>
    </citation>
    <scope>NUCLEOTIDE SEQUENCE</scope>
    <source>
        <strain evidence="1">Gfbio:e3339647-f889-4370-9287-4fb5cb688e4c:AG392J18_GoMArc1</strain>
    </source>
</reference>
<evidence type="ECO:0000313" key="1">
    <source>
        <dbReference type="EMBL" id="CAD6494574.1"/>
    </source>
</evidence>
<evidence type="ECO:0000313" key="2">
    <source>
        <dbReference type="Proteomes" id="UP000612009"/>
    </source>
</evidence>
<protein>
    <submittedName>
        <fullName evidence="1">Uncharacterized protein</fullName>
    </submittedName>
</protein>
<name>A0A811TB63_9EURY</name>
<dbReference type="AlphaFoldDB" id="A0A811TB63"/>